<feature type="domain" description="Orotidine 5'-phosphate decarboxylase" evidence="16">
    <location>
        <begin position="248"/>
        <end position="469"/>
    </location>
</feature>
<dbReference type="HAMAP" id="MF_01208">
    <property type="entry name" value="PyrE"/>
    <property type="match status" value="1"/>
</dbReference>
<dbReference type="Gene3D" id="3.20.20.70">
    <property type="entry name" value="Aldolase class I"/>
    <property type="match status" value="1"/>
</dbReference>
<gene>
    <name evidence="17" type="ORF">TOLI1172_LOCUS6531</name>
</gene>
<dbReference type="InterPro" id="IPR004467">
    <property type="entry name" value="Or_phspho_trans_dom"/>
</dbReference>
<protein>
    <recommendedName>
        <fullName evidence="7">Uridine 5'-monophosphate synthase</fullName>
        <ecNumber evidence="5">2.4.2.10</ecNumber>
        <ecNumber evidence="6">4.1.1.23</ecNumber>
    </recommendedName>
</protein>
<dbReference type="Gene3D" id="3.40.50.2020">
    <property type="match status" value="1"/>
</dbReference>
<keyword evidence="9" id="KW-0808">Transferase</keyword>
<keyword evidence="12" id="KW-0456">Lyase</keyword>
<proteinExistence type="inferred from homology"/>
<evidence type="ECO:0000256" key="7">
    <source>
        <dbReference type="ARBA" id="ARBA00015047"/>
    </source>
</evidence>
<dbReference type="InterPro" id="IPR001754">
    <property type="entry name" value="OMPdeCOase_dom"/>
</dbReference>
<evidence type="ECO:0000256" key="4">
    <source>
        <dbReference type="ARBA" id="ARBA00009769"/>
    </source>
</evidence>
<dbReference type="CDD" id="cd04725">
    <property type="entry name" value="OMP_decarboxylase_like"/>
    <property type="match status" value="1"/>
</dbReference>
<evidence type="ECO:0000256" key="8">
    <source>
        <dbReference type="ARBA" id="ARBA00022676"/>
    </source>
</evidence>
<dbReference type="Pfam" id="PF00156">
    <property type="entry name" value="Pribosyltran"/>
    <property type="match status" value="1"/>
</dbReference>
<dbReference type="AlphaFoldDB" id="A0A7S1ET95"/>
<evidence type="ECO:0000256" key="10">
    <source>
        <dbReference type="ARBA" id="ARBA00022793"/>
    </source>
</evidence>
<evidence type="ECO:0000256" key="6">
    <source>
        <dbReference type="ARBA" id="ARBA00012321"/>
    </source>
</evidence>
<feature type="binding site" evidence="15">
    <location>
        <position position="453"/>
    </location>
    <ligand>
        <name>substrate</name>
    </ligand>
</feature>
<evidence type="ECO:0000256" key="1">
    <source>
        <dbReference type="ARBA" id="ARBA00004861"/>
    </source>
</evidence>
<evidence type="ECO:0000256" key="11">
    <source>
        <dbReference type="ARBA" id="ARBA00022975"/>
    </source>
</evidence>
<feature type="binding site" evidence="15">
    <location>
        <position position="454"/>
    </location>
    <ligand>
        <name>substrate</name>
    </ligand>
</feature>
<keyword evidence="13" id="KW-0511">Multifunctional enzyme</keyword>
<dbReference type="NCBIfam" id="TIGR01740">
    <property type="entry name" value="pyrF"/>
    <property type="match status" value="1"/>
</dbReference>
<feature type="active site" description="For OMPdecase activity" evidence="14">
    <location>
        <position position="307"/>
    </location>
</feature>
<evidence type="ECO:0000256" key="13">
    <source>
        <dbReference type="ARBA" id="ARBA00023268"/>
    </source>
</evidence>
<dbReference type="GO" id="GO:0004590">
    <property type="term" value="F:orotidine-5'-phosphate decarboxylase activity"/>
    <property type="evidence" value="ECO:0007669"/>
    <property type="project" value="UniProtKB-EC"/>
</dbReference>
<keyword evidence="8" id="KW-0328">Glycosyltransferase</keyword>
<name>A0A7S1ET95_9RHOD</name>
<dbReference type="FunFam" id="3.40.50.2020:FF:000025">
    <property type="entry name" value="Uridine monophosphate synthetase"/>
    <property type="match status" value="1"/>
</dbReference>
<dbReference type="InterPro" id="IPR014732">
    <property type="entry name" value="OMPdecase"/>
</dbReference>
<comment type="similarity">
    <text evidence="3">In the N-terminal section; belongs to the purine/pyrimidine phosphoribosyltransferase family.</text>
</comment>
<feature type="binding site" evidence="15">
    <location>
        <position position="276"/>
    </location>
    <ligand>
        <name>substrate</name>
    </ligand>
</feature>
<dbReference type="InterPro" id="IPR013785">
    <property type="entry name" value="Aldolase_TIM"/>
</dbReference>
<evidence type="ECO:0000256" key="9">
    <source>
        <dbReference type="ARBA" id="ARBA00022679"/>
    </source>
</evidence>
<dbReference type="SMART" id="SM00934">
    <property type="entry name" value="OMPdecase"/>
    <property type="match status" value="1"/>
</dbReference>
<evidence type="ECO:0000256" key="3">
    <source>
        <dbReference type="ARBA" id="ARBA00006221"/>
    </source>
</evidence>
<dbReference type="PANTHER" id="PTHR19278">
    <property type="entry name" value="OROTATE PHOSPHORIBOSYLTRANSFERASE"/>
    <property type="match status" value="1"/>
</dbReference>
<dbReference type="FunFam" id="3.20.20.70:FF:000114">
    <property type="entry name" value="Decarboxylase,orotidine phosphate"/>
    <property type="match status" value="1"/>
</dbReference>
<dbReference type="Pfam" id="PF00215">
    <property type="entry name" value="OMPdecase"/>
    <property type="match status" value="1"/>
</dbReference>
<evidence type="ECO:0000256" key="2">
    <source>
        <dbReference type="ARBA" id="ARBA00004889"/>
    </source>
</evidence>
<dbReference type="EMBL" id="HBFP01009111">
    <property type="protein sequence ID" value="CAD8822135.1"/>
    <property type="molecule type" value="Transcribed_RNA"/>
</dbReference>
<evidence type="ECO:0000256" key="15">
    <source>
        <dbReference type="PIRSR" id="PIRSR614732-2"/>
    </source>
</evidence>
<dbReference type="GO" id="GO:0044205">
    <property type="term" value="P:'de novo' UMP biosynthetic process"/>
    <property type="evidence" value="ECO:0007669"/>
    <property type="project" value="UniProtKB-UniPathway"/>
</dbReference>
<organism evidence="17">
    <name type="scientific">Timspurckia oligopyrenoides</name>
    <dbReference type="NCBI Taxonomy" id="708627"/>
    <lineage>
        <taxon>Eukaryota</taxon>
        <taxon>Rhodophyta</taxon>
        <taxon>Bangiophyceae</taxon>
        <taxon>Porphyridiales</taxon>
        <taxon>Porphyridiaceae</taxon>
        <taxon>Timspurckia</taxon>
    </lineage>
</organism>
<dbReference type="SUPFAM" id="SSF53271">
    <property type="entry name" value="PRTase-like"/>
    <property type="match status" value="1"/>
</dbReference>
<feature type="binding site" evidence="15">
    <location>
        <position position="254"/>
    </location>
    <ligand>
        <name>substrate</name>
    </ligand>
</feature>
<feature type="binding site" evidence="15">
    <location>
        <position position="369"/>
    </location>
    <ligand>
        <name>substrate</name>
    </ligand>
</feature>
<keyword evidence="10" id="KW-0210">Decarboxylase</keyword>
<dbReference type="NCBIfam" id="TIGR00336">
    <property type="entry name" value="pyrE"/>
    <property type="match status" value="1"/>
</dbReference>
<dbReference type="GO" id="GO:0006207">
    <property type="term" value="P:'de novo' pyrimidine nucleobase biosynthetic process"/>
    <property type="evidence" value="ECO:0007669"/>
    <property type="project" value="InterPro"/>
</dbReference>
<dbReference type="InterPro" id="IPR018089">
    <property type="entry name" value="OMPdecase_AS"/>
</dbReference>
<dbReference type="InterPro" id="IPR011060">
    <property type="entry name" value="RibuloseP-bd_barrel"/>
</dbReference>
<dbReference type="InterPro" id="IPR023031">
    <property type="entry name" value="OPRT"/>
</dbReference>
<keyword evidence="11" id="KW-0665">Pyrimidine biosynthesis</keyword>
<feature type="active site" description="For OMPdecase activity" evidence="14">
    <location>
        <position position="312"/>
    </location>
</feature>
<dbReference type="UniPathway" id="UPA00070">
    <property type="reaction ID" value="UER00119"/>
</dbReference>
<comment type="similarity">
    <text evidence="4">In the C-terminal section; belongs to the OMP decarboxylase family.</text>
</comment>
<dbReference type="PANTHER" id="PTHR19278:SF9">
    <property type="entry name" value="URIDINE 5'-MONOPHOSPHATE SYNTHASE"/>
    <property type="match status" value="1"/>
</dbReference>
<dbReference type="CDD" id="cd06223">
    <property type="entry name" value="PRTases_typeI"/>
    <property type="match status" value="1"/>
</dbReference>
<dbReference type="InterPro" id="IPR029057">
    <property type="entry name" value="PRTase-like"/>
</dbReference>
<accession>A0A7S1ET95</accession>
<dbReference type="EC" id="2.4.2.10" evidence="5"/>
<dbReference type="PROSITE" id="PS00156">
    <property type="entry name" value="OMPDECASE"/>
    <property type="match status" value="1"/>
</dbReference>
<feature type="active site" description="For OMPdecase activity" evidence="14">
    <location>
        <position position="309"/>
    </location>
</feature>
<feature type="binding site" evidence="15">
    <location>
        <position position="433"/>
    </location>
    <ligand>
        <name>substrate</name>
    </ligand>
</feature>
<evidence type="ECO:0000256" key="14">
    <source>
        <dbReference type="PIRSR" id="PIRSR614732-1"/>
    </source>
</evidence>
<reference evidence="17" key="1">
    <citation type="submission" date="2021-01" db="EMBL/GenBank/DDBJ databases">
        <authorList>
            <person name="Corre E."/>
            <person name="Pelletier E."/>
            <person name="Niang G."/>
            <person name="Scheremetjew M."/>
            <person name="Finn R."/>
            <person name="Kale V."/>
            <person name="Holt S."/>
            <person name="Cochrane G."/>
            <person name="Meng A."/>
            <person name="Brown T."/>
            <person name="Cohen L."/>
        </authorList>
    </citation>
    <scope>NUCLEOTIDE SEQUENCE</scope>
    <source>
        <strain evidence="17">CCMP3278</strain>
    </source>
</reference>
<dbReference type="SUPFAM" id="SSF51366">
    <property type="entry name" value="Ribulose-phoshate binding barrel"/>
    <property type="match status" value="1"/>
</dbReference>
<dbReference type="GO" id="GO:0004588">
    <property type="term" value="F:orotate phosphoribosyltransferase activity"/>
    <property type="evidence" value="ECO:0007669"/>
    <property type="project" value="UniProtKB-EC"/>
</dbReference>
<dbReference type="InterPro" id="IPR000836">
    <property type="entry name" value="PRTase_dom"/>
</dbReference>
<evidence type="ECO:0000259" key="16">
    <source>
        <dbReference type="SMART" id="SM00934"/>
    </source>
</evidence>
<sequence length="485" mass="52306">MNQDSFDLADLCIGLFDVGALKFGEFVLKSGIKSPVYVDLRVTVSHPKLLRQVGTALQTASSHLKYDLLCGVPYTALPFATAMSLDSGIPMLMRRKEAKSYGTKKLIEGDFKAGQSVLVVEDLVTSGMSVMETVDPLREMGLTVSDVVVLLDREQGACSNLLKSGIHVHSVLSMSQILEMLSNSNRISSEQADLVRAFVQSNQVAIPETAGSDSVEQNALSYEKRAESLVKNAVGRRLLQLMVEKQSNLCVAADVSTMKELLALAESIGSEICCLKTHADIVSDWSLEGARQLRALADTHRFMIFEDRKFADIGNTVVMQAAHGVHEIVSWADIVNAHSVPGAGVIEGLKKAAGESGREVGLLMLAEMSSKGNLASGLKGYCEATVEMARAEESGFVFGFIAMGAVGSSEDHKRFVVMTPGVQKSEGGDELGQQYNTPMKVIKEKKSDVIIVGRGVYGAKDARAAAQEYRKLGWEAYVSRVSSAQ</sequence>
<dbReference type="EC" id="4.1.1.23" evidence="6"/>
<comment type="pathway">
    <text evidence="1">Pyrimidine metabolism; UMP biosynthesis via de novo pathway; UMP from orotate: step 2/2.</text>
</comment>
<evidence type="ECO:0000256" key="5">
    <source>
        <dbReference type="ARBA" id="ARBA00011971"/>
    </source>
</evidence>
<evidence type="ECO:0000313" key="17">
    <source>
        <dbReference type="EMBL" id="CAD8822135.1"/>
    </source>
</evidence>
<evidence type="ECO:0000256" key="12">
    <source>
        <dbReference type="ARBA" id="ARBA00023239"/>
    </source>
</evidence>
<comment type="pathway">
    <text evidence="2">Pyrimidine metabolism; UMP biosynthesis via de novo pathway; UMP from orotate: step 1/2.</text>
</comment>